<comment type="catalytic activity">
    <reaction evidence="5">
        <text>a 3-demethylubiquinone + S-adenosyl-L-methionine = a ubiquinone + S-adenosyl-L-homocysteine</text>
        <dbReference type="Rhea" id="RHEA:81215"/>
        <dbReference type="Rhea" id="RHEA-COMP:9565"/>
        <dbReference type="Rhea" id="RHEA-COMP:19654"/>
        <dbReference type="ChEBI" id="CHEBI:16389"/>
        <dbReference type="ChEBI" id="CHEBI:57856"/>
        <dbReference type="ChEBI" id="CHEBI:59789"/>
        <dbReference type="ChEBI" id="CHEBI:231825"/>
    </reaction>
</comment>
<name>A0A9P7S249_9AGAR</name>
<comment type="catalytic activity">
    <reaction evidence="5">
        <text>a 3,4-dihydroxy-5-(all-trans-polyprenyl)benzoate + S-adenosyl-L-methionine = a 4-hydroxy-3-methoxy-5-(all-trans-polyprenyl)benzoate + S-adenosyl-L-homocysteine + H(+)</text>
        <dbReference type="Rhea" id="RHEA:44452"/>
        <dbReference type="Rhea" id="RHEA-COMP:10930"/>
        <dbReference type="Rhea" id="RHEA-COMP:10931"/>
        <dbReference type="ChEBI" id="CHEBI:15378"/>
        <dbReference type="ChEBI" id="CHEBI:57856"/>
        <dbReference type="ChEBI" id="CHEBI:59789"/>
        <dbReference type="ChEBI" id="CHEBI:64694"/>
        <dbReference type="ChEBI" id="CHEBI:84443"/>
        <dbReference type="EC" id="2.1.1.114"/>
    </reaction>
</comment>
<keyword evidence="3 5" id="KW-0831">Ubiquinone biosynthesis</keyword>
<comment type="cofactor">
    <cofactor evidence="5">
        <name>Mg(2+)</name>
        <dbReference type="ChEBI" id="CHEBI:18420"/>
    </cofactor>
</comment>
<dbReference type="GO" id="GO:0046872">
    <property type="term" value="F:metal ion binding"/>
    <property type="evidence" value="ECO:0007669"/>
    <property type="project" value="UniProtKB-KW"/>
</dbReference>
<dbReference type="EC" id="2.1.1.-" evidence="5"/>
<keyword evidence="5" id="KW-0472">Membrane</keyword>
<dbReference type="GO" id="GO:0010420">
    <property type="term" value="F:polyprenyldihydroxybenzoate methyltransferase activity"/>
    <property type="evidence" value="ECO:0007669"/>
    <property type="project" value="UniProtKB-UniRule"/>
</dbReference>
<dbReference type="CDD" id="cd02440">
    <property type="entry name" value="AdoMet_MTases"/>
    <property type="match status" value="1"/>
</dbReference>
<reference evidence="6" key="1">
    <citation type="journal article" date="2021" name="Genome Biol. Evol.">
        <title>The assembled and annotated genome of the fairy-ring fungus Marasmius oreades.</title>
        <authorList>
            <person name="Hiltunen M."/>
            <person name="Ament-Velasquez S.L."/>
            <person name="Johannesson H."/>
        </authorList>
    </citation>
    <scope>NUCLEOTIDE SEQUENCE</scope>
    <source>
        <strain evidence="6">03SP1</strain>
    </source>
</reference>
<evidence type="ECO:0000256" key="4">
    <source>
        <dbReference type="ARBA" id="ARBA00022691"/>
    </source>
</evidence>
<comment type="pathway">
    <text evidence="5">Cofactor biosynthesis; ubiquinone biosynthesis.</text>
</comment>
<dbReference type="EC" id="2.1.1.114" evidence="5"/>
<dbReference type="GO" id="GO:0031314">
    <property type="term" value="C:extrinsic component of mitochondrial inner membrane"/>
    <property type="evidence" value="ECO:0007669"/>
    <property type="project" value="UniProtKB-UniRule"/>
</dbReference>
<dbReference type="NCBIfam" id="TIGR01983">
    <property type="entry name" value="UbiG"/>
    <property type="match status" value="1"/>
</dbReference>
<keyword evidence="1 5" id="KW-0489">Methyltransferase</keyword>
<keyword evidence="5" id="KW-0496">Mitochondrion</keyword>
<evidence type="ECO:0000256" key="5">
    <source>
        <dbReference type="HAMAP-Rule" id="MF_03190"/>
    </source>
</evidence>
<feature type="binding site" evidence="5">
    <location>
        <position position="47"/>
    </location>
    <ligand>
        <name>S-adenosyl-L-methionine</name>
        <dbReference type="ChEBI" id="CHEBI:59789"/>
    </ligand>
</feature>
<dbReference type="HAMAP" id="MF_00472">
    <property type="entry name" value="UbiG"/>
    <property type="match status" value="1"/>
</dbReference>
<dbReference type="SUPFAM" id="SSF53335">
    <property type="entry name" value="S-adenosyl-L-methionine-dependent methyltransferases"/>
    <property type="match status" value="1"/>
</dbReference>
<keyword evidence="5" id="KW-0479">Metal-binding</keyword>
<dbReference type="GO" id="GO:0061542">
    <property type="term" value="F:3-demethylubiquinol 3-O-methyltransferase activity"/>
    <property type="evidence" value="ECO:0007669"/>
    <property type="project" value="UniProtKB-UniRule"/>
</dbReference>
<evidence type="ECO:0000256" key="3">
    <source>
        <dbReference type="ARBA" id="ARBA00022688"/>
    </source>
</evidence>
<dbReference type="PANTHER" id="PTHR43464">
    <property type="entry name" value="METHYLTRANSFERASE"/>
    <property type="match status" value="1"/>
</dbReference>
<comment type="caution">
    <text evidence="6">The sequence shown here is derived from an EMBL/GenBank/DDBJ whole genome shotgun (WGS) entry which is preliminary data.</text>
</comment>
<dbReference type="EC" id="2.1.1.64" evidence="5"/>
<dbReference type="PANTHER" id="PTHR43464:SF19">
    <property type="entry name" value="UBIQUINONE BIOSYNTHESIS O-METHYLTRANSFERASE, MITOCHONDRIAL"/>
    <property type="match status" value="1"/>
</dbReference>
<keyword evidence="5" id="KW-0999">Mitochondrion inner membrane</keyword>
<feature type="binding site" evidence="5">
    <location>
        <position position="152"/>
    </location>
    <ligand>
        <name>Mg(2+)</name>
        <dbReference type="ChEBI" id="CHEBI:18420"/>
    </ligand>
</feature>
<evidence type="ECO:0000313" key="7">
    <source>
        <dbReference type="Proteomes" id="UP001049176"/>
    </source>
</evidence>
<evidence type="ECO:0000256" key="2">
    <source>
        <dbReference type="ARBA" id="ARBA00022679"/>
    </source>
</evidence>
<sequence length="289" mass="32311">MTMVPSRVLLGSSTVNASEIAHFSRLSAQWWDERGEFSFLHSMNPIRMQFIRQKFAETTLDESETKIDSTKTGVLMGLDVLDVGCGGGLLSESLARLGARVLGIDASESNIAIAKHHASLDSTLNSNLSYKHTSAEVLLNRPKRFDVVCSMEVLEHVDNPTAFLSTCAELIKPSGHLFLSTISRTPLAYLLTIFLAEKALRKVTEGTHTYSKYIKPSELIEYFREYRSLDNSRPWISRISGDLPTRTEAEVRGLVYNPLQSNWILAPRGAWGATDCNYLFWVRKPGPVQ</sequence>
<feature type="binding site" evidence="5">
    <location>
        <position position="156"/>
    </location>
    <ligand>
        <name>Mg(2+)</name>
        <dbReference type="ChEBI" id="CHEBI:18420"/>
    </ligand>
</feature>
<feature type="binding site" evidence="5">
    <location>
        <position position="84"/>
    </location>
    <ligand>
        <name>S-adenosyl-L-methionine</name>
        <dbReference type="ChEBI" id="CHEBI:59789"/>
    </ligand>
</feature>
<comment type="catalytic activity">
    <reaction evidence="5">
        <text>a 3-demethylubiquinol + S-adenosyl-L-methionine = a ubiquinol + S-adenosyl-L-homocysteine + H(+)</text>
        <dbReference type="Rhea" id="RHEA:44380"/>
        <dbReference type="Rhea" id="RHEA-COMP:9566"/>
        <dbReference type="Rhea" id="RHEA-COMP:10914"/>
        <dbReference type="ChEBI" id="CHEBI:15378"/>
        <dbReference type="ChEBI" id="CHEBI:17976"/>
        <dbReference type="ChEBI" id="CHEBI:57856"/>
        <dbReference type="ChEBI" id="CHEBI:59789"/>
        <dbReference type="ChEBI" id="CHEBI:84422"/>
        <dbReference type="EC" id="2.1.1.64"/>
    </reaction>
</comment>
<dbReference type="GO" id="GO:0032259">
    <property type="term" value="P:methylation"/>
    <property type="evidence" value="ECO:0007669"/>
    <property type="project" value="UniProtKB-KW"/>
</dbReference>
<comment type="similarity">
    <text evidence="5">Belongs to the class I-like SAM-binding methyltransferase superfamily. UbiG/COQ3 family.</text>
</comment>
<keyword evidence="4 5" id="KW-0949">S-adenosyl-L-methionine</keyword>
<dbReference type="Gene3D" id="3.40.50.150">
    <property type="entry name" value="Vaccinia Virus protein VP39"/>
    <property type="match status" value="1"/>
</dbReference>
<dbReference type="InterPro" id="IPR010233">
    <property type="entry name" value="UbiG_MeTrfase"/>
</dbReference>
<dbReference type="OrthoDB" id="3265906at2759"/>
<comment type="function">
    <text evidence="5">O-methyltransferase required for two non-consecutive steps during ubiquinone biosynthesis. Catalyzes the 2 O-methylation of 3,4-dihydroxy-5-(all-trans-polyprenyl)benzoic acid into 4-hydroxy-3-methoxy-5-(all-trans-polyprenyl)benzoic acid. Also catalyzes the last step of ubiquinone biosynthesis by mediating methylation of 3-demethylubiquinone into ubiquinone. Also able to mediate the methylation of 3-demethylubiquinol into ubiquinol.</text>
</comment>
<keyword evidence="2 5" id="KW-0808">Transferase</keyword>
<evidence type="ECO:0000313" key="6">
    <source>
        <dbReference type="EMBL" id="KAG7093697.1"/>
    </source>
</evidence>
<proteinExistence type="inferred from homology"/>
<keyword evidence="5" id="KW-0460">Magnesium</keyword>
<accession>A0A9P7S249</accession>
<protein>
    <recommendedName>
        <fullName evidence="5">Ubiquinone biosynthesis O-methyltransferase, mitochondrial</fullName>
    </recommendedName>
    <alternativeName>
        <fullName evidence="5">3-demethylubiquinol 3-O-methyltransferase</fullName>
        <ecNumber evidence="5">2.1.1.64</ecNumber>
    </alternativeName>
    <alternativeName>
        <fullName evidence="5">3-demethylubiquinone 3-O-methyltransferase</fullName>
        <ecNumber evidence="5">2.1.1.-</ecNumber>
    </alternativeName>
    <alternativeName>
        <fullName evidence="5">Polyprenyldihydroxybenzoate methyltransferase</fullName>
        <ecNumber evidence="5">2.1.1.114</ecNumber>
    </alternativeName>
</protein>
<dbReference type="InterPro" id="IPR029063">
    <property type="entry name" value="SAM-dependent_MTases_sf"/>
</dbReference>
<keyword evidence="7" id="KW-1185">Reference proteome</keyword>
<dbReference type="AlphaFoldDB" id="A0A9P7S249"/>
<organism evidence="6 7">
    <name type="scientific">Marasmius oreades</name>
    <name type="common">fairy-ring Marasmius</name>
    <dbReference type="NCBI Taxonomy" id="181124"/>
    <lineage>
        <taxon>Eukaryota</taxon>
        <taxon>Fungi</taxon>
        <taxon>Dikarya</taxon>
        <taxon>Basidiomycota</taxon>
        <taxon>Agaricomycotina</taxon>
        <taxon>Agaricomycetes</taxon>
        <taxon>Agaricomycetidae</taxon>
        <taxon>Agaricales</taxon>
        <taxon>Marasmiineae</taxon>
        <taxon>Marasmiaceae</taxon>
        <taxon>Marasmius</taxon>
    </lineage>
</organism>
<feature type="binding site" evidence="5">
    <location>
        <position position="105"/>
    </location>
    <ligand>
        <name>S-adenosyl-L-methionine</name>
        <dbReference type="ChEBI" id="CHEBI:59789"/>
    </ligand>
</feature>
<comment type="subunit">
    <text evidence="5">Component of a multi-subunit COQ enzyme complex, composed of at least COQ3, COQ4, COQ5, COQ6, COQ7 and COQ9.</text>
</comment>
<comment type="subcellular location">
    <subcellularLocation>
        <location evidence="5">Mitochondrion inner membrane</location>
        <topology evidence="5">Peripheral membrane protein</topology>
        <orientation evidence="5">Matrix side</orientation>
    </subcellularLocation>
</comment>
<evidence type="ECO:0000256" key="1">
    <source>
        <dbReference type="ARBA" id="ARBA00022603"/>
    </source>
</evidence>
<feature type="binding site" evidence="5">
    <location>
        <position position="151"/>
    </location>
    <ligand>
        <name>S-adenosyl-L-methionine</name>
        <dbReference type="ChEBI" id="CHEBI:59789"/>
    </ligand>
</feature>
<feature type="binding site" evidence="5">
    <location>
        <position position="155"/>
    </location>
    <ligand>
        <name>Mg(2+)</name>
        <dbReference type="ChEBI" id="CHEBI:18420"/>
    </ligand>
</feature>
<dbReference type="Proteomes" id="UP001049176">
    <property type="component" value="Chromosome 4"/>
</dbReference>
<dbReference type="Pfam" id="PF13489">
    <property type="entry name" value="Methyltransf_23"/>
    <property type="match status" value="1"/>
</dbReference>
<gene>
    <name evidence="5" type="primary">COQ3</name>
    <name evidence="6" type="ORF">E1B28_007352</name>
</gene>
<dbReference type="EMBL" id="CM032184">
    <property type="protein sequence ID" value="KAG7093697.1"/>
    <property type="molecule type" value="Genomic_DNA"/>
</dbReference>